<organism evidence="1 2">
    <name type="scientific">Microbacterium sediminis</name>
    <dbReference type="NCBI Taxonomy" id="904291"/>
    <lineage>
        <taxon>Bacteria</taxon>
        <taxon>Bacillati</taxon>
        <taxon>Actinomycetota</taxon>
        <taxon>Actinomycetes</taxon>
        <taxon>Micrococcales</taxon>
        <taxon>Microbacteriaceae</taxon>
        <taxon>Microbacterium</taxon>
    </lineage>
</organism>
<keyword evidence="2" id="KW-1185">Reference proteome</keyword>
<dbReference type="OrthoDB" id="5067989at2"/>
<name>A0A1B9NE12_9MICO</name>
<dbReference type="InterPro" id="IPR004401">
    <property type="entry name" value="YbaB/EbfC"/>
</dbReference>
<dbReference type="RefSeq" id="WP_067025192.1">
    <property type="nucleotide sequence ID" value="NZ_JRNY01000002.1"/>
</dbReference>
<evidence type="ECO:0000313" key="2">
    <source>
        <dbReference type="Proteomes" id="UP000093355"/>
    </source>
</evidence>
<comment type="caution">
    <text evidence="1">The sequence shown here is derived from an EMBL/GenBank/DDBJ whole genome shotgun (WGS) entry which is preliminary data.</text>
</comment>
<dbReference type="SUPFAM" id="SSF82607">
    <property type="entry name" value="YbaB-like"/>
    <property type="match status" value="1"/>
</dbReference>
<sequence length="225" mass="24798">MGDLDDLYDLRDEMDRMAQRYEQAERSLEPVSGFDEDGVVTVTLEGDGSFRDVRVTDDWLTYYEPEEIAGVVMTAYTMAASLRLGNWISAAEEAPRPMTRPADTANTPSGRLHEVLRLEHLEVLIARATTEVQAVASQRASAQDRPGRIEATCDSSGNLVSLDIDPEFAERSTGTTLGQSLTTAIRGAIDAAANPSRDALTELTEFVARMQDPQRTAELFEPRKD</sequence>
<evidence type="ECO:0008006" key="3">
    <source>
        <dbReference type="Google" id="ProtNLM"/>
    </source>
</evidence>
<proteinExistence type="predicted"/>
<dbReference type="Proteomes" id="UP000093355">
    <property type="component" value="Unassembled WGS sequence"/>
</dbReference>
<dbReference type="EMBL" id="LXMD01000021">
    <property type="protein sequence ID" value="OCG74813.1"/>
    <property type="molecule type" value="Genomic_DNA"/>
</dbReference>
<dbReference type="InterPro" id="IPR036894">
    <property type="entry name" value="YbaB-like_sf"/>
</dbReference>
<dbReference type="Gene3D" id="3.30.1310.10">
    <property type="entry name" value="Nucleoid-associated protein YbaB-like domain"/>
    <property type="match status" value="2"/>
</dbReference>
<evidence type="ECO:0000313" key="1">
    <source>
        <dbReference type="EMBL" id="OCG74813.1"/>
    </source>
</evidence>
<dbReference type="AlphaFoldDB" id="A0A1B9NE12"/>
<accession>A0A1B9NE12</accession>
<protein>
    <recommendedName>
        <fullName evidence="3">YbaB/EbfC family DNA-binding protein</fullName>
    </recommendedName>
</protein>
<reference evidence="1 2" key="1">
    <citation type="submission" date="2016-05" db="EMBL/GenBank/DDBJ databases">
        <authorList>
            <person name="Lavstsen T."/>
            <person name="Jespersen J.S."/>
        </authorList>
    </citation>
    <scope>NUCLEOTIDE SEQUENCE [LARGE SCALE GENOMIC DNA]</scope>
    <source>
        <strain evidence="1 2">YLB-01</strain>
    </source>
</reference>
<gene>
    <name evidence="1" type="ORF">A7J15_04660</name>
</gene>
<dbReference type="Pfam" id="PF02575">
    <property type="entry name" value="YbaB_DNA_bd"/>
    <property type="match status" value="1"/>
</dbReference>
<dbReference type="GO" id="GO:0003677">
    <property type="term" value="F:DNA binding"/>
    <property type="evidence" value="ECO:0007669"/>
    <property type="project" value="InterPro"/>
</dbReference>
<dbReference type="STRING" id="904291.A7J15_04660"/>